<name>A0ABQ3ZY56_9ACTN</name>
<dbReference type="EMBL" id="BOMN01000092">
    <property type="protein sequence ID" value="GIE23518.1"/>
    <property type="molecule type" value="Genomic_DNA"/>
</dbReference>
<sequence>MRVVLLTGFTANFQVLTSWAQRHGHEIVLVATEPPTTSVLVTSQLEKVAVPVIAAMAPTS</sequence>
<keyword evidence="2" id="KW-1185">Reference proteome</keyword>
<gene>
    <name evidence="1" type="ORF">Ahu01nite_066200</name>
</gene>
<evidence type="ECO:0000313" key="2">
    <source>
        <dbReference type="Proteomes" id="UP000603200"/>
    </source>
</evidence>
<proteinExistence type="predicted"/>
<evidence type="ECO:0008006" key="3">
    <source>
        <dbReference type="Google" id="ProtNLM"/>
    </source>
</evidence>
<dbReference type="Proteomes" id="UP000603200">
    <property type="component" value="Unassembled WGS sequence"/>
</dbReference>
<evidence type="ECO:0000313" key="1">
    <source>
        <dbReference type="EMBL" id="GIE23518.1"/>
    </source>
</evidence>
<protein>
    <recommendedName>
        <fullName evidence="3">Methionyl-tRNA formyltransferase</fullName>
    </recommendedName>
</protein>
<organism evidence="1 2">
    <name type="scientific">Winogradskya humida</name>
    <dbReference type="NCBI Taxonomy" id="113566"/>
    <lineage>
        <taxon>Bacteria</taxon>
        <taxon>Bacillati</taxon>
        <taxon>Actinomycetota</taxon>
        <taxon>Actinomycetes</taxon>
        <taxon>Micromonosporales</taxon>
        <taxon>Micromonosporaceae</taxon>
        <taxon>Winogradskya</taxon>
    </lineage>
</organism>
<reference evidence="1 2" key="1">
    <citation type="submission" date="2021-01" db="EMBL/GenBank/DDBJ databases">
        <title>Whole genome shotgun sequence of Actinoplanes humidus NBRC 14915.</title>
        <authorList>
            <person name="Komaki H."/>
            <person name="Tamura T."/>
        </authorList>
    </citation>
    <scope>NUCLEOTIDE SEQUENCE [LARGE SCALE GENOMIC DNA]</scope>
    <source>
        <strain evidence="1 2">NBRC 14915</strain>
    </source>
</reference>
<dbReference type="RefSeq" id="WP_203840569.1">
    <property type="nucleotide sequence ID" value="NZ_BAAATV010000013.1"/>
</dbReference>
<accession>A0ABQ3ZY56</accession>
<comment type="caution">
    <text evidence="1">The sequence shown here is derived from an EMBL/GenBank/DDBJ whole genome shotgun (WGS) entry which is preliminary data.</text>
</comment>